<evidence type="ECO:0000256" key="1">
    <source>
        <dbReference type="SAM" id="MobiDB-lite"/>
    </source>
</evidence>
<evidence type="ECO:0000313" key="3">
    <source>
        <dbReference type="Proteomes" id="UP000516018"/>
    </source>
</evidence>
<keyword evidence="3" id="KW-1185">Reference proteome</keyword>
<accession>A0A7H0G0X1</accession>
<dbReference type="KEGG" id="lsx:H8B22_07015"/>
<name>A0A7H0G0X1_9GAMM</name>
<gene>
    <name evidence="2" type="ORF">H8B22_07015</name>
</gene>
<feature type="compositionally biased region" description="Low complexity" evidence="1">
    <location>
        <begin position="14"/>
        <end position="25"/>
    </location>
</feature>
<dbReference type="EMBL" id="CP060820">
    <property type="protein sequence ID" value="QNP41937.1"/>
    <property type="molecule type" value="Genomic_DNA"/>
</dbReference>
<proteinExistence type="predicted"/>
<dbReference type="Proteomes" id="UP000516018">
    <property type="component" value="Chromosome"/>
</dbReference>
<reference evidence="2 3" key="1">
    <citation type="submission" date="2020-08" db="EMBL/GenBank/DDBJ databases">
        <title>Lysobacter sp. II4 sp. nov., isolated from soil.</title>
        <authorList>
            <person name="Woo C.Y."/>
            <person name="Kim J."/>
        </authorList>
    </citation>
    <scope>NUCLEOTIDE SEQUENCE [LARGE SCALE GENOMIC DNA]</scope>
    <source>
        <strain evidence="2 3">II4</strain>
    </source>
</reference>
<feature type="compositionally biased region" description="Basic and acidic residues" evidence="1">
    <location>
        <begin position="1"/>
        <end position="13"/>
    </location>
</feature>
<feature type="region of interest" description="Disordered" evidence="1">
    <location>
        <begin position="1"/>
        <end position="61"/>
    </location>
</feature>
<organism evidence="2 3">
    <name type="scientific">Agrilutibacter terrestris</name>
    <dbReference type="NCBI Taxonomy" id="2865112"/>
    <lineage>
        <taxon>Bacteria</taxon>
        <taxon>Pseudomonadati</taxon>
        <taxon>Pseudomonadota</taxon>
        <taxon>Gammaproteobacteria</taxon>
        <taxon>Lysobacterales</taxon>
        <taxon>Lysobacteraceae</taxon>
        <taxon>Agrilutibacter</taxon>
    </lineage>
</organism>
<evidence type="ECO:0000313" key="2">
    <source>
        <dbReference type="EMBL" id="QNP41937.1"/>
    </source>
</evidence>
<dbReference type="AlphaFoldDB" id="A0A7H0G0X1"/>
<dbReference type="RefSeq" id="WP_187713372.1">
    <property type="nucleotide sequence ID" value="NZ_CP060820.1"/>
</dbReference>
<sequence>MNVRSFEARRDSAKSAPAAPSAPARQQYRERDFGVGYGSSSGYASHRRYSNSGFQPLFRCA</sequence>
<protein>
    <submittedName>
        <fullName evidence="2">Uncharacterized protein</fullName>
    </submittedName>
</protein>